<dbReference type="Pfam" id="PF08447">
    <property type="entry name" value="PAS_3"/>
    <property type="match status" value="1"/>
</dbReference>
<dbReference type="InterPro" id="IPR035965">
    <property type="entry name" value="PAS-like_dom_sf"/>
</dbReference>
<organism evidence="2 3">
    <name type="scientific">Rhizobium soli</name>
    <dbReference type="NCBI Taxonomy" id="424798"/>
    <lineage>
        <taxon>Bacteria</taxon>
        <taxon>Pseudomonadati</taxon>
        <taxon>Pseudomonadota</taxon>
        <taxon>Alphaproteobacteria</taxon>
        <taxon>Hyphomicrobiales</taxon>
        <taxon>Rhizobiaceae</taxon>
        <taxon>Rhizobium/Agrobacterium group</taxon>
        <taxon>Rhizobium</taxon>
    </lineage>
</organism>
<protein>
    <submittedName>
        <fullName evidence="2">PAS domain-containing protein</fullName>
    </submittedName>
</protein>
<dbReference type="RefSeq" id="WP_184654831.1">
    <property type="nucleotide sequence ID" value="NZ_JACHBU010000004.1"/>
</dbReference>
<feature type="domain" description="PAS fold-3" evidence="1">
    <location>
        <begin position="31"/>
        <end position="120"/>
    </location>
</feature>
<dbReference type="InterPro" id="IPR013655">
    <property type="entry name" value="PAS_fold_3"/>
</dbReference>
<comment type="caution">
    <text evidence="2">The sequence shown here is derived from an EMBL/GenBank/DDBJ whole genome shotgun (WGS) entry which is preliminary data.</text>
</comment>
<dbReference type="SUPFAM" id="SSF55785">
    <property type="entry name" value="PYP-like sensor domain (PAS domain)"/>
    <property type="match status" value="1"/>
</dbReference>
<name>A0A7X0JK96_9HYPH</name>
<dbReference type="Gene3D" id="3.30.450.20">
    <property type="entry name" value="PAS domain"/>
    <property type="match status" value="1"/>
</dbReference>
<gene>
    <name evidence="2" type="ORF">F4695_002508</name>
</gene>
<keyword evidence="3" id="KW-1185">Reference proteome</keyword>
<dbReference type="EMBL" id="JACHBU010000004">
    <property type="protein sequence ID" value="MBB6509151.1"/>
    <property type="molecule type" value="Genomic_DNA"/>
</dbReference>
<evidence type="ECO:0000313" key="3">
    <source>
        <dbReference type="Proteomes" id="UP000585437"/>
    </source>
</evidence>
<sequence>MARGTIASDEADQDFINAVGFYSWNVAENRVYGDDVIAHVFGLSIEDLSIGMPIDVLVRYIDEGDKQRVAKAIHMAIVDGAAYNAEYSLTHPDGRKVSVRANGRCLRDVDGLPSIYSGTVIVQPALAEPIQIIDPLESHCRAALDLASARGHALAARYLSSALNMLTPDLG</sequence>
<evidence type="ECO:0000259" key="1">
    <source>
        <dbReference type="Pfam" id="PF08447"/>
    </source>
</evidence>
<dbReference type="AlphaFoldDB" id="A0A7X0JK96"/>
<accession>A0A7X0JK96</accession>
<dbReference type="CDD" id="cd00130">
    <property type="entry name" value="PAS"/>
    <property type="match status" value="1"/>
</dbReference>
<dbReference type="Proteomes" id="UP000585437">
    <property type="component" value="Unassembled WGS sequence"/>
</dbReference>
<evidence type="ECO:0000313" key="2">
    <source>
        <dbReference type="EMBL" id="MBB6509151.1"/>
    </source>
</evidence>
<proteinExistence type="predicted"/>
<reference evidence="2 3" key="1">
    <citation type="submission" date="2020-08" db="EMBL/GenBank/DDBJ databases">
        <title>The Agave Microbiome: Exploring the role of microbial communities in plant adaptations to desert environments.</title>
        <authorList>
            <person name="Partida-Martinez L.P."/>
        </authorList>
    </citation>
    <scope>NUCLEOTIDE SEQUENCE [LARGE SCALE GENOMIC DNA]</scope>
    <source>
        <strain evidence="2 3">AS3.12</strain>
    </source>
</reference>
<dbReference type="InterPro" id="IPR000014">
    <property type="entry name" value="PAS"/>
</dbReference>